<dbReference type="GO" id="GO:0140662">
    <property type="term" value="F:ATP-dependent protein folding chaperone"/>
    <property type="evidence" value="ECO:0007669"/>
    <property type="project" value="InterPro"/>
</dbReference>
<dbReference type="Proteomes" id="UP000054166">
    <property type="component" value="Unassembled WGS sequence"/>
</dbReference>
<dbReference type="InterPro" id="IPR027413">
    <property type="entry name" value="GROEL-like_equatorial_sf"/>
</dbReference>
<dbReference type="EMBL" id="KN833011">
    <property type="protein sequence ID" value="KIM79132.1"/>
    <property type="molecule type" value="Genomic_DNA"/>
</dbReference>
<dbReference type="Gene3D" id="1.10.560.10">
    <property type="entry name" value="GroEL-like equatorial domain"/>
    <property type="match status" value="1"/>
</dbReference>
<dbReference type="SUPFAM" id="SSF52029">
    <property type="entry name" value="GroEL apical domain-like"/>
    <property type="match status" value="1"/>
</dbReference>
<dbReference type="FunFam" id="3.50.7.10:FF:000008">
    <property type="entry name" value="T-complex protein 1 subunit theta"/>
    <property type="match status" value="1"/>
</dbReference>
<dbReference type="HOGENOM" id="CLU_776381_0_0_1"/>
<dbReference type="SUPFAM" id="SSF54849">
    <property type="entry name" value="GroEL-intermediate domain like"/>
    <property type="match status" value="1"/>
</dbReference>
<evidence type="ECO:0000256" key="3">
    <source>
        <dbReference type="ARBA" id="ARBA00022490"/>
    </source>
</evidence>
<proteinExistence type="inferred from homology"/>
<dbReference type="GO" id="GO:0005737">
    <property type="term" value="C:cytoplasm"/>
    <property type="evidence" value="ECO:0007669"/>
    <property type="project" value="UniProtKB-SubCell"/>
</dbReference>
<evidence type="ECO:0000256" key="6">
    <source>
        <dbReference type="ARBA" id="ARBA00023186"/>
    </source>
</evidence>
<dbReference type="PANTHER" id="PTHR11353">
    <property type="entry name" value="CHAPERONIN"/>
    <property type="match status" value="1"/>
</dbReference>
<dbReference type="GO" id="GO:0005524">
    <property type="term" value="F:ATP binding"/>
    <property type="evidence" value="ECO:0007669"/>
    <property type="project" value="UniProtKB-KW"/>
</dbReference>
<dbReference type="InParanoid" id="A0A0C3BPC8"/>
<protein>
    <submittedName>
        <fullName evidence="7">Uncharacterized protein</fullName>
    </submittedName>
</protein>
<dbReference type="STRING" id="765440.A0A0C3BPC8"/>
<comment type="similarity">
    <text evidence="2">Belongs to the TCP-1 chaperonin family.</text>
</comment>
<keyword evidence="8" id="KW-1185">Reference proteome</keyword>
<organism evidence="7 8">
    <name type="scientific">Piloderma croceum (strain F 1598)</name>
    <dbReference type="NCBI Taxonomy" id="765440"/>
    <lineage>
        <taxon>Eukaryota</taxon>
        <taxon>Fungi</taxon>
        <taxon>Dikarya</taxon>
        <taxon>Basidiomycota</taxon>
        <taxon>Agaricomycotina</taxon>
        <taxon>Agaricomycetes</taxon>
        <taxon>Agaricomycetidae</taxon>
        <taxon>Atheliales</taxon>
        <taxon>Atheliaceae</taxon>
        <taxon>Piloderma</taxon>
    </lineage>
</organism>
<dbReference type="InterPro" id="IPR027410">
    <property type="entry name" value="TCP-1-like_intermed_sf"/>
</dbReference>
<gene>
    <name evidence="7" type="ORF">PILCRDRAFT_823711</name>
</gene>
<name>A0A0C3BPC8_PILCF</name>
<dbReference type="Gene3D" id="3.50.7.10">
    <property type="entry name" value="GroEL"/>
    <property type="match status" value="1"/>
</dbReference>
<reference evidence="7 8" key="1">
    <citation type="submission" date="2014-04" db="EMBL/GenBank/DDBJ databases">
        <authorList>
            <consortium name="DOE Joint Genome Institute"/>
            <person name="Kuo A."/>
            <person name="Tarkka M."/>
            <person name="Buscot F."/>
            <person name="Kohler A."/>
            <person name="Nagy L.G."/>
            <person name="Floudas D."/>
            <person name="Copeland A."/>
            <person name="Barry K.W."/>
            <person name="Cichocki N."/>
            <person name="Veneault-Fourrey C."/>
            <person name="LaButti K."/>
            <person name="Lindquist E.A."/>
            <person name="Lipzen A."/>
            <person name="Lundell T."/>
            <person name="Morin E."/>
            <person name="Murat C."/>
            <person name="Sun H."/>
            <person name="Tunlid A."/>
            <person name="Henrissat B."/>
            <person name="Grigoriev I.V."/>
            <person name="Hibbett D.S."/>
            <person name="Martin F."/>
            <person name="Nordberg H.P."/>
            <person name="Cantor M.N."/>
            <person name="Hua S.X."/>
        </authorList>
    </citation>
    <scope>NUCLEOTIDE SEQUENCE [LARGE SCALE GENOMIC DNA]</scope>
    <source>
        <strain evidence="7 8">F 1598</strain>
    </source>
</reference>
<keyword evidence="6" id="KW-0143">Chaperone</keyword>
<evidence type="ECO:0000256" key="1">
    <source>
        <dbReference type="ARBA" id="ARBA00004496"/>
    </source>
</evidence>
<dbReference type="OrthoDB" id="1748577at2759"/>
<evidence type="ECO:0000313" key="8">
    <source>
        <dbReference type="Proteomes" id="UP000054166"/>
    </source>
</evidence>
<evidence type="ECO:0000313" key="7">
    <source>
        <dbReference type="EMBL" id="KIM79132.1"/>
    </source>
</evidence>
<evidence type="ECO:0000256" key="2">
    <source>
        <dbReference type="ARBA" id="ARBA00008020"/>
    </source>
</evidence>
<dbReference type="AlphaFoldDB" id="A0A0C3BPC8"/>
<dbReference type="InterPro" id="IPR027409">
    <property type="entry name" value="GroEL-like_apical_dom_sf"/>
</dbReference>
<sequence>MWLDELFLKYSYKLSSAEEDAAISNIQSISNFDCARKTFGPHCRNTFLINRRGLRTPGTAIIEHEAEKAPSAAHLLVTAAQLQQTEVCDGTKTVLLLAGELLRQAENLLIMGLHPSEIRSGYEMACLKALDELETLSITTLPTPLTLPTLTDALKPTLATKQFGSENILAALVAEAALSVMPTREKGFCVDDIRVVKIVGCNLSGSKVVRGMVFGWDSDGTIQHATAAKVAVFTCALDIAQTDTVLIKNVDKTTRGKEEHLAKIIKDIAASGIKVIIASSSVSDLALQYLNSHSIAVLKVPSKFELRRVCRVVNATPVERIGTPTPEEVGWVDVYETVDFDGHRVTVLRQLVERRLF</sequence>
<dbReference type="InterPro" id="IPR002423">
    <property type="entry name" value="Cpn60/GroEL/TCP-1"/>
</dbReference>
<keyword evidence="3" id="KW-0963">Cytoplasm</keyword>
<evidence type="ECO:0000256" key="5">
    <source>
        <dbReference type="ARBA" id="ARBA00022840"/>
    </source>
</evidence>
<keyword evidence="4" id="KW-0547">Nucleotide-binding</keyword>
<evidence type="ECO:0000256" key="4">
    <source>
        <dbReference type="ARBA" id="ARBA00022741"/>
    </source>
</evidence>
<reference evidence="8" key="2">
    <citation type="submission" date="2015-01" db="EMBL/GenBank/DDBJ databases">
        <title>Evolutionary Origins and Diversification of the Mycorrhizal Mutualists.</title>
        <authorList>
            <consortium name="DOE Joint Genome Institute"/>
            <consortium name="Mycorrhizal Genomics Consortium"/>
            <person name="Kohler A."/>
            <person name="Kuo A."/>
            <person name="Nagy L.G."/>
            <person name="Floudas D."/>
            <person name="Copeland A."/>
            <person name="Barry K.W."/>
            <person name="Cichocki N."/>
            <person name="Veneault-Fourrey C."/>
            <person name="LaButti K."/>
            <person name="Lindquist E.A."/>
            <person name="Lipzen A."/>
            <person name="Lundell T."/>
            <person name="Morin E."/>
            <person name="Murat C."/>
            <person name="Riley R."/>
            <person name="Ohm R."/>
            <person name="Sun H."/>
            <person name="Tunlid A."/>
            <person name="Henrissat B."/>
            <person name="Grigoriev I.V."/>
            <person name="Hibbett D.S."/>
            <person name="Martin F."/>
        </authorList>
    </citation>
    <scope>NUCLEOTIDE SEQUENCE [LARGE SCALE GENOMIC DNA]</scope>
    <source>
        <strain evidence="8">F 1598</strain>
    </source>
</reference>
<dbReference type="InterPro" id="IPR017998">
    <property type="entry name" value="Chaperone_TCP-1"/>
</dbReference>
<keyword evidence="5" id="KW-0067">ATP-binding</keyword>
<dbReference type="Gene3D" id="3.30.260.10">
    <property type="entry name" value="TCP-1-like chaperonin intermediate domain"/>
    <property type="match status" value="1"/>
</dbReference>
<accession>A0A0C3BPC8</accession>
<comment type="subcellular location">
    <subcellularLocation>
        <location evidence="1">Cytoplasm</location>
    </subcellularLocation>
</comment>
<dbReference type="SUPFAM" id="SSF48592">
    <property type="entry name" value="GroEL equatorial domain-like"/>
    <property type="match status" value="1"/>
</dbReference>
<dbReference type="Pfam" id="PF00118">
    <property type="entry name" value="Cpn60_TCP1"/>
    <property type="match status" value="1"/>
</dbReference>